<dbReference type="InterPro" id="IPR002560">
    <property type="entry name" value="Transposase_DDE"/>
</dbReference>
<dbReference type="PANTHER" id="PTHR33498">
    <property type="entry name" value="TRANSPOSASE FOR INSERTION SEQUENCE ELEMENT IS1557"/>
    <property type="match status" value="1"/>
</dbReference>
<dbReference type="EMBL" id="ADMG01000047">
    <property type="protein sequence ID" value="EKB30258.1"/>
    <property type="molecule type" value="Genomic_DNA"/>
</dbReference>
<dbReference type="AlphaFoldDB" id="K1JUG6"/>
<dbReference type="PATRIC" id="fig|742823.3.peg.2090"/>
<keyword evidence="3" id="KW-1185">Reference proteome</keyword>
<feature type="non-terminal residue" evidence="2">
    <location>
        <position position="1"/>
    </location>
</feature>
<protein>
    <recommendedName>
        <fullName evidence="1">Transposase IS204/IS1001/IS1096/IS1165 DDE domain-containing protein</fullName>
    </recommendedName>
</protein>
<reference evidence="2 3" key="1">
    <citation type="submission" date="2012-05" db="EMBL/GenBank/DDBJ databases">
        <title>The Genome Sequence of Sutterella wadsworthensis 2_1_59BFAA.</title>
        <authorList>
            <consortium name="The Broad Institute Genome Sequencing Platform"/>
            <person name="Earl A."/>
            <person name="Ward D."/>
            <person name="Feldgarden M."/>
            <person name="Gevers D."/>
            <person name="Daigneault M."/>
            <person name="Strauss J."/>
            <person name="Allen-Vercoe E."/>
            <person name="Walker B."/>
            <person name="Young S.K."/>
            <person name="Zeng Q."/>
            <person name="Gargeya S."/>
            <person name="Fitzgerald M."/>
            <person name="Haas B."/>
            <person name="Abouelleil A."/>
            <person name="Alvarado L."/>
            <person name="Arachchi H.M."/>
            <person name="Berlin A.M."/>
            <person name="Chapman S.B."/>
            <person name="Goldberg J."/>
            <person name="Griggs A."/>
            <person name="Gujja S."/>
            <person name="Hansen M."/>
            <person name="Howarth C."/>
            <person name="Imamovic A."/>
            <person name="Larimer J."/>
            <person name="McCowen C."/>
            <person name="Montmayeur A."/>
            <person name="Murphy C."/>
            <person name="Neiman D."/>
            <person name="Pearson M."/>
            <person name="Priest M."/>
            <person name="Roberts A."/>
            <person name="Saif S."/>
            <person name="Shea T."/>
            <person name="Sisk P."/>
            <person name="Sykes S."/>
            <person name="Wortman J."/>
            <person name="Nusbaum C."/>
            <person name="Birren B."/>
        </authorList>
    </citation>
    <scope>NUCLEOTIDE SEQUENCE [LARGE SCALE GENOMIC DNA]</scope>
    <source>
        <strain evidence="2 3">2_1_59BFAA</strain>
    </source>
</reference>
<proteinExistence type="predicted"/>
<evidence type="ECO:0000313" key="3">
    <source>
        <dbReference type="Proteomes" id="UP000005835"/>
    </source>
</evidence>
<dbReference type="PANTHER" id="PTHR33498:SF1">
    <property type="entry name" value="TRANSPOSASE FOR INSERTION SEQUENCE ELEMENT IS1557"/>
    <property type="match status" value="1"/>
</dbReference>
<dbReference type="Proteomes" id="UP000005835">
    <property type="component" value="Unassembled WGS sequence"/>
</dbReference>
<dbReference type="eggNOG" id="COG3464">
    <property type="taxonomic scope" value="Bacteria"/>
</dbReference>
<feature type="domain" description="Transposase IS204/IS1001/IS1096/IS1165 DDE" evidence="1">
    <location>
        <begin position="2"/>
        <end position="110"/>
    </location>
</feature>
<comment type="caution">
    <text evidence="2">The sequence shown here is derived from an EMBL/GenBank/DDBJ whole genome shotgun (WGS) entry which is preliminary data.</text>
</comment>
<sequence length="120" mass="13862">KEHTKLAELSKLNTPLLKCYLMGDELRHLWSLGTRGQAIALVMDWIHRATHSRIKPLVDFGKNLRRYVQGIIAAADFKINTSVLEGVNNKIKQIKRRAYGFRDDLYFFLKVKAAFHGLPR</sequence>
<accession>K1JUG6</accession>
<evidence type="ECO:0000313" key="2">
    <source>
        <dbReference type="EMBL" id="EKB30258.1"/>
    </source>
</evidence>
<dbReference type="Pfam" id="PF01610">
    <property type="entry name" value="DDE_Tnp_ISL3"/>
    <property type="match status" value="1"/>
</dbReference>
<organism evidence="2 3">
    <name type="scientific">Sutterella wadsworthensis 2_1_59BFAA</name>
    <dbReference type="NCBI Taxonomy" id="742823"/>
    <lineage>
        <taxon>Bacteria</taxon>
        <taxon>Pseudomonadati</taxon>
        <taxon>Pseudomonadota</taxon>
        <taxon>Betaproteobacteria</taxon>
        <taxon>Burkholderiales</taxon>
        <taxon>Sutterellaceae</taxon>
        <taxon>Sutterella</taxon>
    </lineage>
</organism>
<gene>
    <name evidence="2" type="ORF">HMPREF9465_02084</name>
</gene>
<dbReference type="RefSeq" id="WP_005436827.1">
    <property type="nucleotide sequence ID" value="NZ_JH815520.1"/>
</dbReference>
<dbReference type="HOGENOM" id="CLU_2043215_0_0_4"/>
<dbReference type="InterPro" id="IPR047951">
    <property type="entry name" value="Transpos_ISL3"/>
</dbReference>
<name>K1JUG6_9BURK</name>
<evidence type="ECO:0000259" key="1">
    <source>
        <dbReference type="Pfam" id="PF01610"/>
    </source>
</evidence>